<dbReference type="GO" id="GO:0003729">
    <property type="term" value="F:mRNA binding"/>
    <property type="evidence" value="ECO:0007669"/>
    <property type="project" value="TreeGrafter"/>
</dbReference>
<organism evidence="5 6">
    <name type="scientific">Coemansia brasiliensis</name>
    <dbReference type="NCBI Taxonomy" id="2650707"/>
    <lineage>
        <taxon>Eukaryota</taxon>
        <taxon>Fungi</taxon>
        <taxon>Fungi incertae sedis</taxon>
        <taxon>Zoopagomycota</taxon>
        <taxon>Kickxellomycotina</taxon>
        <taxon>Kickxellomycetes</taxon>
        <taxon>Kickxellales</taxon>
        <taxon>Kickxellaceae</taxon>
        <taxon>Coemansia</taxon>
    </lineage>
</organism>
<proteinExistence type="predicted"/>
<keyword evidence="1 2" id="KW-0694">RNA-binding</keyword>
<dbReference type="Gene3D" id="3.30.70.330">
    <property type="match status" value="2"/>
</dbReference>
<gene>
    <name evidence="5" type="ORF">IWW36_000485</name>
</gene>
<feature type="compositionally biased region" description="Basic residues" evidence="3">
    <location>
        <begin position="261"/>
        <end position="274"/>
    </location>
</feature>
<feature type="domain" description="RRM" evidence="4">
    <location>
        <begin position="151"/>
        <end position="229"/>
    </location>
</feature>
<dbReference type="InterPro" id="IPR050374">
    <property type="entry name" value="RRT5_SRSF_SR"/>
</dbReference>
<dbReference type="GO" id="GO:0005737">
    <property type="term" value="C:cytoplasm"/>
    <property type="evidence" value="ECO:0007669"/>
    <property type="project" value="TreeGrafter"/>
</dbReference>
<keyword evidence="6" id="KW-1185">Reference proteome</keyword>
<accession>A0A9W8IIH0</accession>
<evidence type="ECO:0000256" key="3">
    <source>
        <dbReference type="SAM" id="MobiDB-lite"/>
    </source>
</evidence>
<dbReference type="InterPro" id="IPR012677">
    <property type="entry name" value="Nucleotide-bd_a/b_plait_sf"/>
</dbReference>
<dbReference type="GO" id="GO:0005634">
    <property type="term" value="C:nucleus"/>
    <property type="evidence" value="ECO:0007669"/>
    <property type="project" value="TreeGrafter"/>
</dbReference>
<feature type="compositionally biased region" description="Low complexity" evidence="3">
    <location>
        <begin position="343"/>
        <end position="353"/>
    </location>
</feature>
<protein>
    <recommendedName>
        <fullName evidence="4">RRM domain-containing protein</fullName>
    </recommendedName>
</protein>
<dbReference type="Pfam" id="PF00076">
    <property type="entry name" value="RRM_1"/>
    <property type="match status" value="2"/>
</dbReference>
<dbReference type="SMART" id="SM00360">
    <property type="entry name" value="RRM"/>
    <property type="match status" value="2"/>
</dbReference>
<dbReference type="PANTHER" id="PTHR23003:SF51">
    <property type="entry name" value="SERINE-ARGININE PROTEIN 55"/>
    <property type="match status" value="1"/>
</dbReference>
<sequence length="353" mass="40250">MSRLYVGRLPRDVRERDLERLFKGYGEIRDICLRPGFGFVEFRDRRDAEDVIHDFDGRDFMGERLMIEPARADRRRERFRGERGERGERGDRDFGRRDDRRRAGGMNGPQRTPFRIIVENLSSSVSWQVAGKLHTLTREGDVLGEMRIMDNKLNIGNMGGAGAALFVHQQDLKDFARRAGEVSFADAHKLHPGEGIVEFTDESGLRNALRKLDGVELRGRRVIIREEMGRGGGGGRRSYSRRSRSRSYSPARERSPNYRRSSYRSRSPPRHASRSRSPPPRHMSRSRSRSPRSPSPADDRLPPPPPDRRRSSRSLSPVSAHSPSSHEMATEPEPAVNVDEPMANNAANDNWAM</sequence>
<dbReference type="OrthoDB" id="1099063at2759"/>
<evidence type="ECO:0000256" key="1">
    <source>
        <dbReference type="ARBA" id="ARBA00022884"/>
    </source>
</evidence>
<feature type="compositionally biased region" description="Basic and acidic residues" evidence="3">
    <location>
        <begin position="297"/>
        <end position="309"/>
    </location>
</feature>
<dbReference type="Proteomes" id="UP001139887">
    <property type="component" value="Unassembled WGS sequence"/>
</dbReference>
<evidence type="ECO:0000313" key="6">
    <source>
        <dbReference type="Proteomes" id="UP001139887"/>
    </source>
</evidence>
<feature type="compositionally biased region" description="Low complexity" evidence="3">
    <location>
        <begin position="313"/>
        <end position="325"/>
    </location>
</feature>
<dbReference type="InterPro" id="IPR000504">
    <property type="entry name" value="RRM_dom"/>
</dbReference>
<dbReference type="PROSITE" id="PS50102">
    <property type="entry name" value="RRM"/>
    <property type="match status" value="2"/>
</dbReference>
<dbReference type="EMBL" id="JANBUW010000005">
    <property type="protein sequence ID" value="KAJ2852106.1"/>
    <property type="molecule type" value="Genomic_DNA"/>
</dbReference>
<evidence type="ECO:0000313" key="5">
    <source>
        <dbReference type="EMBL" id="KAJ2852106.1"/>
    </source>
</evidence>
<dbReference type="AlphaFoldDB" id="A0A9W8IIH0"/>
<feature type="region of interest" description="Disordered" evidence="3">
    <location>
        <begin position="228"/>
        <end position="353"/>
    </location>
</feature>
<dbReference type="InterPro" id="IPR035979">
    <property type="entry name" value="RBD_domain_sf"/>
</dbReference>
<feature type="domain" description="RRM" evidence="4">
    <location>
        <begin position="2"/>
        <end position="72"/>
    </location>
</feature>
<feature type="region of interest" description="Disordered" evidence="3">
    <location>
        <begin position="78"/>
        <end position="111"/>
    </location>
</feature>
<comment type="caution">
    <text evidence="5">The sequence shown here is derived from an EMBL/GenBank/DDBJ whole genome shotgun (WGS) entry which is preliminary data.</text>
</comment>
<name>A0A9W8IIH0_9FUNG</name>
<evidence type="ECO:0000256" key="2">
    <source>
        <dbReference type="PROSITE-ProRule" id="PRU00176"/>
    </source>
</evidence>
<reference evidence="5" key="1">
    <citation type="submission" date="2022-07" db="EMBL/GenBank/DDBJ databases">
        <title>Phylogenomic reconstructions and comparative analyses of Kickxellomycotina fungi.</title>
        <authorList>
            <person name="Reynolds N.K."/>
            <person name="Stajich J.E."/>
            <person name="Barry K."/>
            <person name="Grigoriev I.V."/>
            <person name="Crous P."/>
            <person name="Smith M.E."/>
        </authorList>
    </citation>
    <scope>NUCLEOTIDE SEQUENCE</scope>
    <source>
        <strain evidence="5">NRRL 1566</strain>
    </source>
</reference>
<evidence type="ECO:0000259" key="4">
    <source>
        <dbReference type="PROSITE" id="PS50102"/>
    </source>
</evidence>
<dbReference type="SUPFAM" id="SSF54928">
    <property type="entry name" value="RNA-binding domain, RBD"/>
    <property type="match status" value="2"/>
</dbReference>
<feature type="compositionally biased region" description="Basic and acidic residues" evidence="3">
    <location>
        <begin position="78"/>
        <end position="102"/>
    </location>
</feature>
<dbReference type="PANTHER" id="PTHR23003">
    <property type="entry name" value="RNA RECOGNITION MOTIF RRM DOMAIN CONTAINING PROTEIN"/>
    <property type="match status" value="1"/>
</dbReference>